<evidence type="ECO:0000256" key="2">
    <source>
        <dbReference type="PROSITE-ProRule" id="PRU00103"/>
    </source>
</evidence>
<feature type="repeat" description="HEAT" evidence="2">
    <location>
        <begin position="974"/>
        <end position="1012"/>
    </location>
</feature>
<dbReference type="InterPro" id="IPR011989">
    <property type="entry name" value="ARM-like"/>
</dbReference>
<reference evidence="4 5" key="1">
    <citation type="journal article" date="2016" name="Mol. Biol. Evol.">
        <title>Comparative Genomics of Early-Diverging Mushroom-Forming Fungi Provides Insights into the Origins of Lignocellulose Decay Capabilities.</title>
        <authorList>
            <person name="Nagy L.G."/>
            <person name="Riley R."/>
            <person name="Tritt A."/>
            <person name="Adam C."/>
            <person name="Daum C."/>
            <person name="Floudas D."/>
            <person name="Sun H."/>
            <person name="Yadav J.S."/>
            <person name="Pangilinan J."/>
            <person name="Larsson K.H."/>
            <person name="Matsuura K."/>
            <person name="Barry K."/>
            <person name="Labutti K."/>
            <person name="Kuo R."/>
            <person name="Ohm R.A."/>
            <person name="Bhattacharya S.S."/>
            <person name="Shirouzu T."/>
            <person name="Yoshinaga Y."/>
            <person name="Martin F.M."/>
            <person name="Grigoriev I.V."/>
            <person name="Hibbett D.S."/>
        </authorList>
    </citation>
    <scope>NUCLEOTIDE SEQUENCE [LARGE SCALE GENOMIC DNA]</scope>
    <source>
        <strain evidence="4 5">93-53</strain>
    </source>
</reference>
<feature type="region of interest" description="Disordered" evidence="3">
    <location>
        <begin position="570"/>
        <end position="613"/>
    </location>
</feature>
<feature type="repeat" description="HEAT" evidence="2">
    <location>
        <begin position="1134"/>
        <end position="1172"/>
    </location>
</feature>
<dbReference type="SUPFAM" id="SSF48371">
    <property type="entry name" value="ARM repeat"/>
    <property type="match status" value="1"/>
</dbReference>
<dbReference type="GeneID" id="63824851"/>
<evidence type="ECO:0000313" key="4">
    <source>
        <dbReference type="EMBL" id="KZT11264.1"/>
    </source>
</evidence>
<dbReference type="PANTHER" id="PTHR10648">
    <property type="entry name" value="SERINE/THREONINE-PROTEIN PHOSPHATASE PP2A 65 KDA REGULATORY SUBUNIT"/>
    <property type="match status" value="1"/>
</dbReference>
<feature type="compositionally biased region" description="Low complexity" evidence="3">
    <location>
        <begin position="109"/>
        <end position="136"/>
    </location>
</feature>
<keyword evidence="1" id="KW-0677">Repeat</keyword>
<dbReference type="RefSeq" id="XP_040769004.1">
    <property type="nucleotide sequence ID" value="XM_040907822.1"/>
</dbReference>
<feature type="region of interest" description="Disordered" evidence="3">
    <location>
        <begin position="1397"/>
        <end position="1424"/>
    </location>
</feature>
<name>A0A165H5C1_9APHY</name>
<dbReference type="GO" id="GO:0019888">
    <property type="term" value="F:protein phosphatase regulator activity"/>
    <property type="evidence" value="ECO:0007669"/>
    <property type="project" value="TreeGrafter"/>
</dbReference>
<feature type="compositionally biased region" description="Polar residues" evidence="3">
    <location>
        <begin position="700"/>
        <end position="716"/>
    </location>
</feature>
<feature type="compositionally biased region" description="Polar residues" evidence="3">
    <location>
        <begin position="784"/>
        <end position="793"/>
    </location>
</feature>
<proteinExistence type="predicted"/>
<feature type="region of interest" description="Disordered" evidence="3">
    <location>
        <begin position="109"/>
        <end position="164"/>
    </location>
</feature>
<dbReference type="GO" id="GO:0005737">
    <property type="term" value="C:cytoplasm"/>
    <property type="evidence" value="ECO:0007669"/>
    <property type="project" value="TreeGrafter"/>
</dbReference>
<evidence type="ECO:0000256" key="3">
    <source>
        <dbReference type="SAM" id="MobiDB-lite"/>
    </source>
</evidence>
<feature type="compositionally biased region" description="Low complexity" evidence="3">
    <location>
        <begin position="750"/>
        <end position="779"/>
    </location>
</feature>
<dbReference type="Gene3D" id="1.25.10.10">
    <property type="entry name" value="Leucine-rich Repeat Variant"/>
    <property type="match status" value="1"/>
</dbReference>
<dbReference type="InterPro" id="IPR016024">
    <property type="entry name" value="ARM-type_fold"/>
</dbReference>
<feature type="region of interest" description="Disordered" evidence="3">
    <location>
        <begin position="182"/>
        <end position="222"/>
    </location>
</feature>
<dbReference type="InterPro" id="IPR021133">
    <property type="entry name" value="HEAT_type_2"/>
</dbReference>
<feature type="compositionally biased region" description="Polar residues" evidence="3">
    <location>
        <begin position="680"/>
        <end position="690"/>
    </location>
</feature>
<protein>
    <submittedName>
        <fullName evidence="4">ARM repeat-containing protein</fullName>
    </submittedName>
</protein>
<dbReference type="Proteomes" id="UP000076871">
    <property type="component" value="Unassembled WGS sequence"/>
</dbReference>
<evidence type="ECO:0000256" key="1">
    <source>
        <dbReference type="ARBA" id="ARBA00022737"/>
    </source>
</evidence>
<keyword evidence="5" id="KW-1185">Reference proteome</keyword>
<feature type="compositionally biased region" description="Polar residues" evidence="3">
    <location>
        <begin position="150"/>
        <end position="161"/>
    </location>
</feature>
<evidence type="ECO:0000313" key="5">
    <source>
        <dbReference type="Proteomes" id="UP000076871"/>
    </source>
</evidence>
<feature type="compositionally biased region" description="Basic and acidic residues" evidence="3">
    <location>
        <begin position="574"/>
        <end position="583"/>
    </location>
</feature>
<dbReference type="InParanoid" id="A0A165H5C1"/>
<accession>A0A165H5C1</accession>
<feature type="compositionally biased region" description="Low complexity" evidence="3">
    <location>
        <begin position="196"/>
        <end position="213"/>
    </location>
</feature>
<dbReference type="EMBL" id="KV427607">
    <property type="protein sequence ID" value="KZT11264.1"/>
    <property type="molecule type" value="Genomic_DNA"/>
</dbReference>
<feature type="compositionally biased region" description="Low complexity" evidence="3">
    <location>
        <begin position="717"/>
        <end position="731"/>
    </location>
</feature>
<organism evidence="4 5">
    <name type="scientific">Laetiporus sulphureus 93-53</name>
    <dbReference type="NCBI Taxonomy" id="1314785"/>
    <lineage>
        <taxon>Eukaryota</taxon>
        <taxon>Fungi</taxon>
        <taxon>Dikarya</taxon>
        <taxon>Basidiomycota</taxon>
        <taxon>Agaricomycotina</taxon>
        <taxon>Agaricomycetes</taxon>
        <taxon>Polyporales</taxon>
        <taxon>Laetiporus</taxon>
    </lineage>
</organism>
<dbReference type="PANTHER" id="PTHR10648:SF1">
    <property type="entry name" value="SERINE_THREONINE-PROTEIN PHOSPHATASE 4 REGULATORY SUBUNIT 1"/>
    <property type="match status" value="1"/>
</dbReference>
<dbReference type="STRING" id="1314785.A0A165H5C1"/>
<feature type="compositionally biased region" description="Polar residues" evidence="3">
    <location>
        <begin position="601"/>
        <end position="613"/>
    </location>
</feature>
<feature type="region of interest" description="Disordered" evidence="3">
    <location>
        <begin position="662"/>
        <end position="793"/>
    </location>
</feature>
<gene>
    <name evidence="4" type="ORF">LAESUDRAFT_720470</name>
</gene>
<sequence>MTSCRLRCGIKERASLRAHILAHFCPCPAAPPAARRRLPSPTSVASLHCATARSPLKLPAALDAAAPPPSPLLPSTIIPSRLPPSSTEPYMGIILSFLFPRLYMTTDNSSLSASSSSSSSRQRVPLSPTSDDPSSPFAELPPSPVLPGSFLQSPPQETPSYSPHAIGLGIVSPLPVFGTPGALPHVPAPQRPHIASPTSLRSSSYGPSGSGNSADTSILDALPSDDIQPPQMVPALSYIHPPTNALTAHSIVGVGQASGTHGSLHIDFLPPDLTSFTSTASPPLLPLPSSEMFPSTSASLHQPQSPSAQAVYFNPDDTTFPLGVDMLSHPDVHLDFTEFDAEGLSALEKIYLFSRSLAGFHRVFIVHALPKYLGADDAENVTLASHEEADRVSPAEAVEYVLPLLNGLAADEDELVKEALAAELVPIIWWFITHCRLVEDTAELTVTSAYQHADAALPPPVDVTLISVQSFTPILGTLLLSQNALVGSPARQAVVELLKRMWRANERAEGRTPPPPPEFEPARNDYEVGLLGAHERRLFEHEIIHNVVIGMGRLDMPETDEVPFSTISTPRSVGGHEHHEHGEHHHHRSGSHGLAYPMHTSPVSVPDTSTAGSTPLAPPIGTAPDSYFPVMPSPLHDVPSAPPTLPSGIDIAERVQMQGLVPPPAFSLGQLPPSPPAKSEVSTSTRSIQESRAAAELAPGTSTSLQPTSSLAQFEPSSTQLTSSLLSNSKTPTQTPLPLSDVVRAPAPTPSTSSESNELTPPLTSSSSTSSSTSPTGSPEFLYASSSSVTPTGPNTISVQATLGKGAVDVEMEDQAQGDVVMSENWASGSPKTTVSGLRIDLHDTLSQSALGHTEVNSRPEERAQTPVSAWLSAGLPDGDVSMQDVSGTVHEGEGVNEEEDDISEEAAVGRLSSMSLMAAVTASGVLREETKLAFVSEVERVGRDPIYWVRREAAFAVGALAKVVPDELVISSLLPLFETLYQDQTWHVRHSVLFALPAILSRLPPNNRRSLALDVMLPLALDESPTVRSAVLEALGEVMYTFIHDESGPPRELLNIFLGIRNDSGTGRMSPKIDWPQRSSSAFPISASASESGDSNASNAGTDIYDDPGRPLVCAFNYPAVALTLGRARWPELRDLYRSLSQNPSSSVRRTLAASLGEMAKIVGPQYAKEDLMAVWWASIGADEPDVRLKAVESAVTFVRALAESERAEVVESLEVEYSARLKGWREREEVIKNLPDFLGISGIEPRIFRNLLMAALEDRVSAIREAAISVLPAFVSAWKSTQFIGELREDLRTLAHSESYRQRTTFVTCEQALLLSDHRDVVLLGEGFWETMSTLSRDSVVDVRIRVARLLEIISENYVSDEGSIMAKVLAVAEPLEQDGSQDVRAFAHAIRARSEDITPTGRPPMVKSATTFSRPPPPPPS</sequence>
<dbReference type="InterPro" id="IPR051023">
    <property type="entry name" value="PP2A_Regulatory_Subunit_A"/>
</dbReference>
<dbReference type="PROSITE" id="PS50077">
    <property type="entry name" value="HEAT_REPEAT"/>
    <property type="match status" value="2"/>
</dbReference>
<dbReference type="OrthoDB" id="340346at2759"/>